<dbReference type="EMBL" id="CP022111">
    <property type="protein sequence ID" value="ASG22060.1"/>
    <property type="molecule type" value="Genomic_DNA"/>
</dbReference>
<name>A0A248JU70_9PROT</name>
<evidence type="ECO:0000313" key="3">
    <source>
        <dbReference type="Proteomes" id="UP000197153"/>
    </source>
</evidence>
<feature type="signal peptide" evidence="1">
    <location>
        <begin position="1"/>
        <end position="19"/>
    </location>
</feature>
<dbReference type="KEGG" id="nao:Y958_13795"/>
<protein>
    <recommendedName>
        <fullName evidence="4">DUF1579 domain-containing protein</fullName>
    </recommendedName>
</protein>
<reference evidence="2 3" key="1">
    <citation type="submission" date="2017-06" db="EMBL/GenBank/DDBJ databases">
        <title>Complete genome sequence of Nitrospirillum amazonense strain CBAmC, an endophytic nitrogen-fixing and plant growth-promoting bacterium, isolated from sugarcane.</title>
        <authorList>
            <person name="Schwab S."/>
            <person name="dos Santos Teixeira K.R."/>
            <person name="Simoes Araujo J.L."/>
            <person name="Soares Vidal M."/>
            <person name="Borges de Freitas H.R."/>
            <person name="Rivello Crivelaro A.L."/>
            <person name="Bueno de Camargo Nunes A."/>
            <person name="dos Santos C.M."/>
            <person name="Palmeira da Silva Rosa D."/>
            <person name="da Silva Padilha D."/>
            <person name="da Silva E."/>
            <person name="Araujo Terra L."/>
            <person name="Soares Mendes V."/>
            <person name="Farinelli L."/>
            <person name="Magalhaes Cruz L."/>
            <person name="Baldani J.I."/>
        </authorList>
    </citation>
    <scope>NUCLEOTIDE SEQUENCE [LARGE SCALE GENOMIC DNA]</scope>
    <source>
        <strain evidence="2 3">CBAmC</strain>
    </source>
</reference>
<keyword evidence="3" id="KW-1185">Reference proteome</keyword>
<keyword evidence="1" id="KW-0732">Signal</keyword>
<sequence length="176" mass="19311">MRRLAVGMALGAIAGVSMAAFADPAPGLKPMAFLAGHCWKGEFPGGQRTDTHCFAWLYEGKALRDTHTVRTPGQPDYVGETTYYWDSAAKRVEYLYIENQGGISHGTVTAEGGALVFPATQYVAEGQAMTYRVRWTPQRTPEAGPDGQPDSYEAWSEAQTKDGWSTMFKLALKRQP</sequence>
<dbReference type="AlphaFoldDB" id="A0A248JU70"/>
<evidence type="ECO:0000256" key="1">
    <source>
        <dbReference type="SAM" id="SignalP"/>
    </source>
</evidence>
<accession>A0A248JU70</accession>
<proteinExistence type="predicted"/>
<organism evidence="2 3">
    <name type="scientific">Nitrospirillum viridazoti CBAmc</name>
    <dbReference type="NCBI Taxonomy" id="1441467"/>
    <lineage>
        <taxon>Bacteria</taxon>
        <taxon>Pseudomonadati</taxon>
        <taxon>Pseudomonadota</taxon>
        <taxon>Alphaproteobacteria</taxon>
        <taxon>Rhodospirillales</taxon>
        <taxon>Azospirillaceae</taxon>
        <taxon>Nitrospirillum</taxon>
        <taxon>Nitrospirillum viridazoti</taxon>
    </lineage>
</organism>
<gene>
    <name evidence="2" type="ORF">Y958_13795</name>
</gene>
<feature type="chain" id="PRO_5012828956" description="DUF1579 domain-containing protein" evidence="1">
    <location>
        <begin position="20"/>
        <end position="176"/>
    </location>
</feature>
<dbReference type="Proteomes" id="UP000197153">
    <property type="component" value="Chromosome 2"/>
</dbReference>
<evidence type="ECO:0008006" key="4">
    <source>
        <dbReference type="Google" id="ProtNLM"/>
    </source>
</evidence>
<dbReference type="RefSeq" id="WP_088872693.1">
    <property type="nucleotide sequence ID" value="NZ_CP022111.1"/>
</dbReference>
<evidence type="ECO:0000313" key="2">
    <source>
        <dbReference type="EMBL" id="ASG22060.1"/>
    </source>
</evidence>